<protein>
    <submittedName>
        <fullName evidence="2">Uncharacterized protein</fullName>
    </submittedName>
</protein>
<proteinExistence type="predicted"/>
<dbReference type="AlphaFoldDB" id="A0A366HR93"/>
<reference evidence="2 3" key="1">
    <citation type="submission" date="2018-06" db="EMBL/GenBank/DDBJ databases">
        <title>Genomic Encyclopedia of Type Strains, Phase IV (KMG-IV): sequencing the most valuable type-strain genomes for metagenomic binning, comparative biology and taxonomic classification.</title>
        <authorList>
            <person name="Goeker M."/>
        </authorList>
    </citation>
    <scope>NUCLEOTIDE SEQUENCE [LARGE SCALE GENOMIC DNA]</scope>
    <source>
        <strain evidence="2 3">DSM 25532</strain>
    </source>
</reference>
<dbReference type="RefSeq" id="WP_113957703.1">
    <property type="nucleotide sequence ID" value="NZ_QNRR01000002.1"/>
</dbReference>
<keyword evidence="3" id="KW-1185">Reference proteome</keyword>
<feature type="region of interest" description="Disordered" evidence="1">
    <location>
        <begin position="1"/>
        <end position="23"/>
    </location>
</feature>
<evidence type="ECO:0000256" key="1">
    <source>
        <dbReference type="SAM" id="MobiDB-lite"/>
    </source>
</evidence>
<dbReference type="EMBL" id="QNRR01000002">
    <property type="protein sequence ID" value="RBP46172.1"/>
    <property type="molecule type" value="Genomic_DNA"/>
</dbReference>
<feature type="region of interest" description="Disordered" evidence="1">
    <location>
        <begin position="56"/>
        <end position="89"/>
    </location>
</feature>
<comment type="caution">
    <text evidence="2">The sequence shown here is derived from an EMBL/GenBank/DDBJ whole genome shotgun (WGS) entry which is preliminary data.</text>
</comment>
<accession>A0A366HR93</accession>
<dbReference type="Proteomes" id="UP000253426">
    <property type="component" value="Unassembled WGS sequence"/>
</dbReference>
<evidence type="ECO:0000313" key="2">
    <source>
        <dbReference type="EMBL" id="RBP46172.1"/>
    </source>
</evidence>
<feature type="compositionally biased region" description="Acidic residues" evidence="1">
    <location>
        <begin position="79"/>
        <end position="89"/>
    </location>
</feature>
<sequence length="177" mass="19472">MAQLTEEQKKTVAQWTAEGASLNEVQDRLKREFDITLTYLDARLLILELGLKIQEKKQPEEPKPEPPPAQAPQQAAGPGDEEYPEELTEAEAELLQDEALPADGGASTLTVSLDAITVPGTMVSGKVTFSDGKTGGWYVDQFGRLGLQPPEPGYQPPPTDIPAFQRELDRLLRQRGY</sequence>
<name>A0A366HR93_9BACT</name>
<feature type="compositionally biased region" description="Basic and acidic residues" evidence="1">
    <location>
        <begin position="1"/>
        <end position="10"/>
    </location>
</feature>
<organism evidence="2 3">
    <name type="scientific">Roseimicrobium gellanilyticum</name>
    <dbReference type="NCBI Taxonomy" id="748857"/>
    <lineage>
        <taxon>Bacteria</taxon>
        <taxon>Pseudomonadati</taxon>
        <taxon>Verrucomicrobiota</taxon>
        <taxon>Verrucomicrobiia</taxon>
        <taxon>Verrucomicrobiales</taxon>
        <taxon>Verrucomicrobiaceae</taxon>
        <taxon>Roseimicrobium</taxon>
    </lineage>
</organism>
<evidence type="ECO:0000313" key="3">
    <source>
        <dbReference type="Proteomes" id="UP000253426"/>
    </source>
</evidence>
<dbReference type="OrthoDB" id="195598at2"/>
<gene>
    <name evidence="2" type="ORF">DES53_102558</name>
</gene>